<dbReference type="Proteomes" id="UP000063308">
    <property type="component" value="Chromosome"/>
</dbReference>
<dbReference type="EMBL" id="AP014685">
    <property type="protein sequence ID" value="BAR62524.1"/>
    <property type="molecule type" value="Genomic_DNA"/>
</dbReference>
<evidence type="ECO:0000313" key="2">
    <source>
        <dbReference type="Proteomes" id="UP000063308"/>
    </source>
</evidence>
<reference evidence="1 2" key="1">
    <citation type="submission" date="2014-11" db="EMBL/GenBank/DDBJ databases">
        <title>Symbiosis island explosion on the genome of extra-slow-growing strains of soybean bradyrhizobia with massive insertion sequences.</title>
        <authorList>
            <person name="Iida T."/>
            <person name="Minamisawa K."/>
        </authorList>
    </citation>
    <scope>NUCLEOTIDE SEQUENCE [LARGE SCALE GENOMIC DNA]</scope>
    <source>
        <strain evidence="1 2">NK6</strain>
    </source>
</reference>
<protein>
    <submittedName>
        <fullName evidence="1">Uncharacterized protein</fullName>
    </submittedName>
</protein>
<dbReference type="AlphaFoldDB" id="A0A0E4G135"/>
<name>A0A0E4G135_9BRAD</name>
<evidence type="ECO:0000313" key="1">
    <source>
        <dbReference type="EMBL" id="BAR62524.1"/>
    </source>
</evidence>
<gene>
    <name evidence="1" type="ORF">NK6_9385</name>
</gene>
<accession>A0A0E4G135</accession>
<proteinExistence type="predicted"/>
<dbReference type="RefSeq" id="WP_156149845.1">
    <property type="nucleotide sequence ID" value="NZ_AXAX01000002.1"/>
</dbReference>
<organism evidence="1 2">
    <name type="scientific">Bradyrhizobium diazoefficiens</name>
    <dbReference type="NCBI Taxonomy" id="1355477"/>
    <lineage>
        <taxon>Bacteria</taxon>
        <taxon>Pseudomonadati</taxon>
        <taxon>Pseudomonadota</taxon>
        <taxon>Alphaproteobacteria</taxon>
        <taxon>Hyphomicrobiales</taxon>
        <taxon>Nitrobacteraceae</taxon>
        <taxon>Bradyrhizobium</taxon>
    </lineage>
</organism>
<sequence length="53" mass="5886">MLSTVNEAKRFVKSNPALLDIAQNLRSRLQSAKTFQTTSLVFLLQTCCSQLGL</sequence>